<dbReference type="InterPro" id="IPR038764">
    <property type="entry name" value="GNAT_N_AcTrfase_prd"/>
</dbReference>
<accession>A0A3E2BP61</accession>
<sequence>MLNLPEKVIKIRDKKFLFRVEDSHQAADYKKYEDLRQAVWQFAEDHMAGTRNLLCENFLHEGSSLFLGVFEEAEDGGFTLDGQHLVGFSYGFVGLKDKSLGFDRPSNLWFYSQFLGVRPDRLNYGLGILIKEFQREVLLEVLHIETVVCTYDPLTAVNAYRNVRHFGMKVLEYRVAPYGEYGGRLNRQDVPSDRFFMSWNLRESFCPPVPEPEVGSYLERWPRTIRVDYRWLETEKGRANLEVASGPILDLEEEYLLVPVPADFYLMLNLTDVEDPEVRRIPVNWRFQTREVFLHYFQRGYRVVDFLKAPADRKRCCYLLKRNR</sequence>
<protein>
    <recommendedName>
        <fullName evidence="3">N-acetyltransferase domain-containing protein</fullName>
    </recommendedName>
</protein>
<proteinExistence type="predicted"/>
<evidence type="ECO:0000313" key="2">
    <source>
        <dbReference type="Proteomes" id="UP000257323"/>
    </source>
</evidence>
<reference evidence="1 2" key="1">
    <citation type="submission" date="2018-08" db="EMBL/GenBank/DDBJ databases">
        <title>Genome analysis of the thermophilic bacterium of the candidate phylum Aminicenantes from deep subsurface aquifer revealed its physiology and ecological role.</title>
        <authorList>
            <person name="Kadnikov V.V."/>
            <person name="Mardanov A.V."/>
            <person name="Beletsky A.V."/>
            <person name="Karnachuk O.V."/>
            <person name="Ravin N.V."/>
        </authorList>
    </citation>
    <scope>NUCLEOTIDE SEQUENCE [LARGE SCALE GENOMIC DNA]</scope>
    <source>
        <strain evidence="1">BY38</strain>
    </source>
</reference>
<evidence type="ECO:0000313" key="1">
    <source>
        <dbReference type="EMBL" id="RFT16442.1"/>
    </source>
</evidence>
<dbReference type="AlphaFoldDB" id="A0A3E2BP61"/>
<dbReference type="EMBL" id="QUAH01000003">
    <property type="protein sequence ID" value="RFT16442.1"/>
    <property type="molecule type" value="Genomic_DNA"/>
</dbReference>
<dbReference type="PANTHER" id="PTHR41700:SF1">
    <property type="entry name" value="N-ACETYLTRANSFERASE DOMAIN-CONTAINING PROTEIN"/>
    <property type="match status" value="1"/>
</dbReference>
<name>A0A3E2BP61_9BACT</name>
<comment type="caution">
    <text evidence="1">The sequence shown here is derived from an EMBL/GenBank/DDBJ whole genome shotgun (WGS) entry which is preliminary data.</text>
</comment>
<evidence type="ECO:0008006" key="3">
    <source>
        <dbReference type="Google" id="ProtNLM"/>
    </source>
</evidence>
<organism evidence="1 2">
    <name type="scientific">Candidatus Saccharicenans subterraneus</name>
    <dbReference type="NCBI Taxonomy" id="2508984"/>
    <lineage>
        <taxon>Bacteria</taxon>
        <taxon>Candidatus Aminicenantota</taxon>
        <taxon>Candidatus Aminicenantia</taxon>
        <taxon>Candidatus Aminicenantales</taxon>
        <taxon>Candidatus Saccharicenantaceae</taxon>
        <taxon>Candidatus Saccharicenans</taxon>
    </lineage>
</organism>
<dbReference type="PANTHER" id="PTHR41700">
    <property type="entry name" value="GCN5-RELATED N-ACETYLTRANSFERASE"/>
    <property type="match status" value="1"/>
</dbReference>
<gene>
    <name evidence="1" type="ORF">OP8BY_1620</name>
</gene>
<dbReference type="Proteomes" id="UP000257323">
    <property type="component" value="Unassembled WGS sequence"/>
</dbReference>